<keyword evidence="2" id="KW-1133">Transmembrane helix</keyword>
<sequence length="507" mass="56794">MLELSPDADERSIKRQYAKLLKVTRPDEDPVAFQRLREAYEQALHSVREERTAVPAAELLATTSPAPPQPAATSALEQALLLLEGFDDGAVERTWSEAKAKGIERVVEPLLFRRCLESPVAHPNLLQWGLEQRQWLTPWQPFATSELQQQRLAARLANELHASLERYIGAGEHAHFIECLARACRQGWLGEFSRHQALQVHVLNLLHTDEQWPPALFEDVCRVFAWNIPGAAPPIAEAQWHGLHRRCEQRTWLAALQALADGRELEPSAQANAAALFLLAQQPERQKALVSGFDEADWRACERLSEAFSTRFADMLGMFPMHDAWFWKKLIEPKDAPYGTKRTAAVLTIALALKGLPETGLAVTLLMLPVYVLAALLGAKVGSWLLGLWDDVASSLRDVDLRVSAWCVKKGISRDRRYLIIRNAGPLLGLGLVIWSWLGVLGLATYVLTGVIGVLQPAGMAPQHRQYRWRKPLQAIYRMAGLSPLQWLFCSTMVGVIGYVRLHGMYS</sequence>
<evidence type="ECO:0000313" key="4">
    <source>
        <dbReference type="Proteomes" id="UP000298551"/>
    </source>
</evidence>
<protein>
    <submittedName>
        <fullName evidence="3">J domain-containing protein</fullName>
    </submittedName>
</protein>
<dbReference type="OrthoDB" id="5524449at2"/>
<dbReference type="InterPro" id="IPR036869">
    <property type="entry name" value="J_dom_sf"/>
</dbReference>
<keyword evidence="2" id="KW-0472">Membrane</keyword>
<dbReference type="CDD" id="cd06257">
    <property type="entry name" value="DnaJ"/>
    <property type="match status" value="1"/>
</dbReference>
<accession>A0A4D6XDM6</accession>
<feature type="transmembrane region" description="Helical" evidence="2">
    <location>
        <begin position="443"/>
        <end position="461"/>
    </location>
</feature>
<dbReference type="Proteomes" id="UP000298551">
    <property type="component" value="Chromosome"/>
</dbReference>
<evidence type="ECO:0000256" key="2">
    <source>
        <dbReference type="SAM" id="Phobius"/>
    </source>
</evidence>
<keyword evidence="2" id="KW-0812">Transmembrane</keyword>
<feature type="transmembrane region" description="Helical" evidence="2">
    <location>
        <begin position="482"/>
        <end position="502"/>
    </location>
</feature>
<dbReference type="SUPFAM" id="SSF46565">
    <property type="entry name" value="Chaperone J-domain"/>
    <property type="match status" value="1"/>
</dbReference>
<dbReference type="RefSeq" id="WP_136915950.1">
    <property type="nucleotide sequence ID" value="NZ_CP039371.1"/>
</dbReference>
<reference evidence="4" key="1">
    <citation type="submission" date="2019-04" db="EMBL/GenBank/DDBJ databases">
        <title>Genome sequence of Pseudomonas putida 1290, an auxin catabolizing strain.</title>
        <authorList>
            <person name="Laird T.S."/>
            <person name="Leveau J.H.J."/>
        </authorList>
    </citation>
    <scope>NUCLEOTIDE SEQUENCE [LARGE SCALE GENOMIC DNA]</scope>
    <source>
        <strain evidence="4">1290</strain>
    </source>
</reference>
<dbReference type="Gene3D" id="1.10.287.110">
    <property type="entry name" value="DnaJ domain"/>
    <property type="match status" value="1"/>
</dbReference>
<evidence type="ECO:0000256" key="1">
    <source>
        <dbReference type="ARBA" id="ARBA00023186"/>
    </source>
</evidence>
<dbReference type="InterPro" id="IPR001623">
    <property type="entry name" value="DnaJ_domain"/>
</dbReference>
<dbReference type="EMBL" id="CP039371">
    <property type="protein sequence ID" value="QCI13857.1"/>
    <property type="molecule type" value="Genomic_DNA"/>
</dbReference>
<organism evidence="3 4">
    <name type="scientific">Pseudomonas putida</name>
    <name type="common">Arthrobacter siderocapsulatus</name>
    <dbReference type="NCBI Taxonomy" id="303"/>
    <lineage>
        <taxon>Bacteria</taxon>
        <taxon>Pseudomonadati</taxon>
        <taxon>Pseudomonadota</taxon>
        <taxon>Gammaproteobacteria</taxon>
        <taxon>Pseudomonadales</taxon>
        <taxon>Pseudomonadaceae</taxon>
        <taxon>Pseudomonas</taxon>
    </lineage>
</organism>
<gene>
    <name evidence="3" type="ORF">E6B08_22020</name>
</gene>
<evidence type="ECO:0000313" key="3">
    <source>
        <dbReference type="EMBL" id="QCI13857.1"/>
    </source>
</evidence>
<name>A0A4D6XDM6_PSEPU</name>
<proteinExistence type="predicted"/>
<keyword evidence="1" id="KW-0143">Chaperone</keyword>
<dbReference type="AlphaFoldDB" id="A0A4D6XDM6"/>